<dbReference type="eggNOG" id="ENOG5031351">
    <property type="taxonomic scope" value="Bacteria"/>
</dbReference>
<organism evidence="1 2">
    <name type="scientific">Neorhizobium galegae bv. officinalis bv. officinalis str. HAMBI 1141</name>
    <dbReference type="NCBI Taxonomy" id="1028801"/>
    <lineage>
        <taxon>Bacteria</taxon>
        <taxon>Pseudomonadati</taxon>
        <taxon>Pseudomonadota</taxon>
        <taxon>Alphaproteobacteria</taxon>
        <taxon>Hyphomicrobiales</taxon>
        <taxon>Rhizobiaceae</taxon>
        <taxon>Rhizobium/Agrobacterium group</taxon>
        <taxon>Neorhizobium</taxon>
    </lineage>
</organism>
<dbReference type="KEGG" id="ngl:RG1141_CH23510"/>
<dbReference type="Proteomes" id="UP000028186">
    <property type="component" value="Chromosome I"/>
</dbReference>
<name>A0A068T972_NEOGA</name>
<evidence type="ECO:0000313" key="2">
    <source>
        <dbReference type="Proteomes" id="UP000028186"/>
    </source>
</evidence>
<dbReference type="PATRIC" id="fig|1028801.3.peg.2394"/>
<dbReference type="HOGENOM" id="CLU_183785_0_0_5"/>
<protein>
    <submittedName>
        <fullName evidence="1">Uncharacterized protein</fullName>
    </submittedName>
</protein>
<proteinExistence type="predicted"/>
<dbReference type="EMBL" id="HG938355">
    <property type="protein sequence ID" value="CDN54689.1"/>
    <property type="molecule type" value="Genomic_DNA"/>
</dbReference>
<evidence type="ECO:0000313" key="1">
    <source>
        <dbReference type="EMBL" id="CDN54689.1"/>
    </source>
</evidence>
<gene>
    <name evidence="1" type="ORF">RG1141_CH23510</name>
</gene>
<reference evidence="2" key="1">
    <citation type="journal article" date="2014" name="BMC Genomics">
        <title>Genome sequencing of two Neorhizobium galegae strains reveals a noeT gene responsible for the unusual acetylation of the nodulation factors.</title>
        <authorList>
            <person name="Osterman J."/>
            <person name="Marsh J."/>
            <person name="Laine P.K."/>
            <person name="Zeng Z."/>
            <person name="Alatalo E."/>
            <person name="Sullivan J.T."/>
            <person name="Young J.P."/>
            <person name="Thomas-Oates J."/>
            <person name="Paulin L."/>
            <person name="Lindstrom K."/>
        </authorList>
    </citation>
    <scope>NUCLEOTIDE SEQUENCE [LARGE SCALE GENOMIC DNA]</scope>
    <source>
        <strain evidence="2">HAMBI 1141</strain>
    </source>
</reference>
<accession>A0A068T972</accession>
<dbReference type="AlphaFoldDB" id="A0A068T972"/>
<sequence>MPLKLKSGFLTSSGQEGRLLMDTGIGDQVVVVTHNALEAIADPPRADEFRLQEHIEVFSRIASDKFDGKQFDPTGHIRVTSEDVRTWRNIGR</sequence>